<dbReference type="RefSeq" id="WP_176966002.1">
    <property type="nucleotide sequence ID" value="NZ_CP058215.1"/>
</dbReference>
<organism evidence="1 2">
    <name type="scientific">Methanolobus zinderi</name>
    <dbReference type="NCBI Taxonomy" id="536044"/>
    <lineage>
        <taxon>Archaea</taxon>
        <taxon>Methanobacteriati</taxon>
        <taxon>Methanobacteriota</taxon>
        <taxon>Stenosarchaea group</taxon>
        <taxon>Methanomicrobia</taxon>
        <taxon>Methanosarcinales</taxon>
        <taxon>Methanosarcinaceae</taxon>
        <taxon>Methanolobus</taxon>
    </lineage>
</organism>
<evidence type="ECO:0000313" key="2">
    <source>
        <dbReference type="Proteomes" id="UP000509594"/>
    </source>
</evidence>
<keyword evidence="2" id="KW-1185">Reference proteome</keyword>
<dbReference type="InterPro" id="IPR043129">
    <property type="entry name" value="ATPase_NBD"/>
</dbReference>
<dbReference type="EMBL" id="CP058215">
    <property type="protein sequence ID" value="QLC50947.1"/>
    <property type="molecule type" value="Genomic_DNA"/>
</dbReference>
<sequence length="359" mass="39491">MRILAIDVGTGTQDILLYDSEKEVENSLVMVMPSPTVIIAGKVREATSAGKAIFLKGGVMGGGPSSRAIREHLNQGLEVYATPKAALTIKDDLDRVREMGIKIVDDAGEKVPAEDYEEIFLQDIDLKSIESALSCFGVEMPEVFAVAVQDHGNSPHESNRIYRFKIFERLIDAGGKFSDFAYKHKDIPEDLTRMISSSKTLYGKEAVFMDTGPAAIFGALLDPAARQPCLVVNIGNGHTLAAIVKDYRIVALYEHHTSSLTGEGLQEQLLRFAEGELTFDEVFDQGGHGCYTRGSTDFDQVKSVMITGPRRSLLMDMEEDLKDSKLWDRLHFAAPFGNMMLSGSYGLLTPYLPGKVDEQ</sequence>
<gene>
    <name evidence="1" type="ORF">HWN40_12255</name>
</gene>
<dbReference type="KEGG" id="mzi:HWN40_12255"/>
<dbReference type="AlphaFoldDB" id="A0A7D5IR18"/>
<dbReference type="Proteomes" id="UP000509594">
    <property type="component" value="Chromosome"/>
</dbReference>
<accession>A0A7D5IR18</accession>
<dbReference type="Pfam" id="PF08735">
    <property type="entry name" value="DUF1786"/>
    <property type="match status" value="1"/>
</dbReference>
<dbReference type="InterPro" id="IPR014846">
    <property type="entry name" value="DUF1786_pyruvate_format-lyase"/>
</dbReference>
<proteinExistence type="predicted"/>
<dbReference type="GeneID" id="55822460"/>
<protein>
    <submittedName>
        <fullName evidence="1">Pyruvate formate lyase-activating protein</fullName>
    </submittedName>
</protein>
<keyword evidence="1" id="KW-0670">Pyruvate</keyword>
<dbReference type="PIRSF" id="PIRSF029129">
    <property type="entry name" value="DUF1786_pyruvate_format-lyase"/>
    <property type="match status" value="1"/>
</dbReference>
<dbReference type="SUPFAM" id="SSF53067">
    <property type="entry name" value="Actin-like ATPase domain"/>
    <property type="match status" value="1"/>
</dbReference>
<evidence type="ECO:0000313" key="1">
    <source>
        <dbReference type="EMBL" id="QLC50947.1"/>
    </source>
</evidence>
<keyword evidence="1" id="KW-0456">Lyase</keyword>
<reference evidence="1 2" key="1">
    <citation type="submission" date="2020-06" db="EMBL/GenBank/DDBJ databases">
        <title>Methanolobus halotolerans sp. nov., isolated from a saline lake Tus in Siberia.</title>
        <authorList>
            <person name="Shen Y."/>
            <person name="Chen S.-C."/>
            <person name="Lai M.-C."/>
            <person name="Huang H.-H."/>
            <person name="Chiu H.-H."/>
            <person name="Tang S.-L."/>
            <person name="Rogozin D.Y."/>
            <person name="Degermendzhy A.G."/>
        </authorList>
    </citation>
    <scope>NUCLEOTIDE SEQUENCE [LARGE SCALE GENOMIC DNA]</scope>
    <source>
        <strain evidence="1 2">DSM 21339</strain>
    </source>
</reference>
<name>A0A7D5IR18_9EURY</name>
<dbReference type="GO" id="GO:0016829">
    <property type="term" value="F:lyase activity"/>
    <property type="evidence" value="ECO:0007669"/>
    <property type="project" value="UniProtKB-KW"/>
</dbReference>
<dbReference type="OrthoDB" id="51532at2157"/>